<protein>
    <submittedName>
        <fullName evidence="1">Uncharacterized protein</fullName>
    </submittedName>
</protein>
<proteinExistence type="predicted"/>
<accession>U4LNB1</accession>
<organism evidence="1 2">
    <name type="scientific">Pyronema omphalodes (strain CBS 100304)</name>
    <name type="common">Pyronema confluens</name>
    <dbReference type="NCBI Taxonomy" id="1076935"/>
    <lineage>
        <taxon>Eukaryota</taxon>
        <taxon>Fungi</taxon>
        <taxon>Dikarya</taxon>
        <taxon>Ascomycota</taxon>
        <taxon>Pezizomycotina</taxon>
        <taxon>Pezizomycetes</taxon>
        <taxon>Pezizales</taxon>
        <taxon>Pyronemataceae</taxon>
        <taxon>Pyronema</taxon>
    </lineage>
</organism>
<keyword evidence="2" id="KW-1185">Reference proteome</keyword>
<evidence type="ECO:0000313" key="1">
    <source>
        <dbReference type="EMBL" id="CCX33082.1"/>
    </source>
</evidence>
<dbReference type="Proteomes" id="UP000018144">
    <property type="component" value="Unassembled WGS sequence"/>
</dbReference>
<evidence type="ECO:0000313" key="2">
    <source>
        <dbReference type="Proteomes" id="UP000018144"/>
    </source>
</evidence>
<sequence>MPIKRFLKMVQSPQAFDRHEQICHSMRVLQQRSSLYKTKKGLQQRWSQSHFSCPLSGLNRHLWTRFSRMSES</sequence>
<dbReference type="AlphaFoldDB" id="U4LNB1"/>
<name>U4LNB1_PYROM</name>
<gene>
    <name evidence="1" type="ORF">PCON_14113</name>
</gene>
<reference evidence="1 2" key="1">
    <citation type="journal article" date="2013" name="PLoS Genet.">
        <title>The genome and development-dependent transcriptomes of Pyronema confluens: a window into fungal evolution.</title>
        <authorList>
            <person name="Traeger S."/>
            <person name="Altegoer F."/>
            <person name="Freitag M."/>
            <person name="Gabaldon T."/>
            <person name="Kempken F."/>
            <person name="Kumar A."/>
            <person name="Marcet-Houben M."/>
            <person name="Poggeler S."/>
            <person name="Stajich J.E."/>
            <person name="Nowrousian M."/>
        </authorList>
    </citation>
    <scope>NUCLEOTIDE SEQUENCE [LARGE SCALE GENOMIC DNA]</scope>
    <source>
        <strain evidence="2">CBS 100304</strain>
        <tissue evidence="1">Vegetative mycelium</tissue>
    </source>
</reference>
<dbReference type="EMBL" id="HF936006">
    <property type="protein sequence ID" value="CCX33082.1"/>
    <property type="molecule type" value="Genomic_DNA"/>
</dbReference>